<dbReference type="Proteomes" id="UP001162164">
    <property type="component" value="Unassembled WGS sequence"/>
</dbReference>
<sequence length="97" mass="11719">MGRTHKNHLESHIHYGIVGWGGTYNSHIKQLEVIQKMFIKIIYNRNNVYSSDLLYTESKILDVRQIFLYKMLILQHKKRTDLIPIQHEYNTRHKKKL</sequence>
<keyword evidence="2" id="KW-1185">Reference proteome</keyword>
<protein>
    <submittedName>
        <fullName evidence="1">Uncharacterized protein</fullName>
    </submittedName>
</protein>
<accession>A0ABQ9IQE8</accession>
<dbReference type="EMBL" id="JAPWTJ010003948">
    <property type="protein sequence ID" value="KAJ8949945.1"/>
    <property type="molecule type" value="Genomic_DNA"/>
</dbReference>
<proteinExistence type="predicted"/>
<evidence type="ECO:0000313" key="1">
    <source>
        <dbReference type="EMBL" id="KAJ8949945.1"/>
    </source>
</evidence>
<organism evidence="1 2">
    <name type="scientific">Molorchus minor</name>
    <dbReference type="NCBI Taxonomy" id="1323400"/>
    <lineage>
        <taxon>Eukaryota</taxon>
        <taxon>Metazoa</taxon>
        <taxon>Ecdysozoa</taxon>
        <taxon>Arthropoda</taxon>
        <taxon>Hexapoda</taxon>
        <taxon>Insecta</taxon>
        <taxon>Pterygota</taxon>
        <taxon>Neoptera</taxon>
        <taxon>Endopterygota</taxon>
        <taxon>Coleoptera</taxon>
        <taxon>Polyphaga</taxon>
        <taxon>Cucujiformia</taxon>
        <taxon>Chrysomeloidea</taxon>
        <taxon>Cerambycidae</taxon>
        <taxon>Lamiinae</taxon>
        <taxon>Monochamini</taxon>
        <taxon>Molorchus</taxon>
    </lineage>
</organism>
<gene>
    <name evidence="1" type="ORF">NQ317_011060</name>
</gene>
<name>A0ABQ9IQE8_9CUCU</name>
<evidence type="ECO:0000313" key="2">
    <source>
        <dbReference type="Proteomes" id="UP001162164"/>
    </source>
</evidence>
<reference evidence="1" key="1">
    <citation type="journal article" date="2023" name="Insect Mol. Biol.">
        <title>Genome sequencing provides insights into the evolution of gene families encoding plant cell wall-degrading enzymes in longhorned beetles.</title>
        <authorList>
            <person name="Shin N.R."/>
            <person name="Okamura Y."/>
            <person name="Kirsch R."/>
            <person name="Pauchet Y."/>
        </authorList>
    </citation>
    <scope>NUCLEOTIDE SEQUENCE</scope>
    <source>
        <tissue evidence="1">Midgut</tissue>
    </source>
</reference>
<comment type="caution">
    <text evidence="1">The sequence shown here is derived from an EMBL/GenBank/DDBJ whole genome shotgun (WGS) entry which is preliminary data.</text>
</comment>